<dbReference type="Proteomes" id="UP001497516">
    <property type="component" value="Chromosome 3"/>
</dbReference>
<dbReference type="AlphaFoldDB" id="A0AAV2DZD5"/>
<keyword evidence="3" id="KW-1185">Reference proteome</keyword>
<proteinExistence type="predicted"/>
<feature type="compositionally biased region" description="Basic and acidic residues" evidence="1">
    <location>
        <begin position="41"/>
        <end position="53"/>
    </location>
</feature>
<evidence type="ECO:0000313" key="3">
    <source>
        <dbReference type="Proteomes" id="UP001497516"/>
    </source>
</evidence>
<feature type="region of interest" description="Disordered" evidence="1">
    <location>
        <begin position="110"/>
        <end position="147"/>
    </location>
</feature>
<evidence type="ECO:0000313" key="2">
    <source>
        <dbReference type="EMBL" id="CAL1379053.1"/>
    </source>
</evidence>
<organism evidence="2 3">
    <name type="scientific">Linum trigynum</name>
    <dbReference type="NCBI Taxonomy" id="586398"/>
    <lineage>
        <taxon>Eukaryota</taxon>
        <taxon>Viridiplantae</taxon>
        <taxon>Streptophyta</taxon>
        <taxon>Embryophyta</taxon>
        <taxon>Tracheophyta</taxon>
        <taxon>Spermatophyta</taxon>
        <taxon>Magnoliopsida</taxon>
        <taxon>eudicotyledons</taxon>
        <taxon>Gunneridae</taxon>
        <taxon>Pentapetalae</taxon>
        <taxon>rosids</taxon>
        <taxon>fabids</taxon>
        <taxon>Malpighiales</taxon>
        <taxon>Linaceae</taxon>
        <taxon>Linum</taxon>
    </lineage>
</organism>
<name>A0AAV2DZD5_9ROSI</name>
<gene>
    <name evidence="2" type="ORF">LTRI10_LOCUS20597</name>
</gene>
<dbReference type="EMBL" id="OZ034816">
    <property type="protein sequence ID" value="CAL1379053.1"/>
    <property type="molecule type" value="Genomic_DNA"/>
</dbReference>
<reference evidence="2 3" key="1">
    <citation type="submission" date="2024-04" db="EMBL/GenBank/DDBJ databases">
        <authorList>
            <person name="Fracassetti M."/>
        </authorList>
    </citation>
    <scope>NUCLEOTIDE SEQUENCE [LARGE SCALE GENOMIC DNA]</scope>
</reference>
<accession>A0AAV2DZD5</accession>
<feature type="compositionally biased region" description="Low complexity" evidence="1">
    <location>
        <begin position="22"/>
        <end position="34"/>
    </location>
</feature>
<protein>
    <submittedName>
        <fullName evidence="2">Uncharacterized protein</fullName>
    </submittedName>
</protein>
<feature type="region of interest" description="Disordered" evidence="1">
    <location>
        <begin position="1"/>
        <end position="56"/>
    </location>
</feature>
<sequence>MEDLNEGNAGADGSRTEDSSQEESGQQSSPVVSMEVEEEDSRERQSVESDALSKRGLLKIIADQDKAIAMLRRELEGGRSVDAREYIPPVRKRDRLVDDSEAGEYWRPHYEGLNGEMTPPRRPGMWRAPNDLVTPGSEEHNPWTPRR</sequence>
<evidence type="ECO:0000256" key="1">
    <source>
        <dbReference type="SAM" id="MobiDB-lite"/>
    </source>
</evidence>